<feature type="domain" description="AB hydrolase-1" evidence="5">
    <location>
        <begin position="6"/>
        <end position="230"/>
    </location>
</feature>
<dbReference type="GO" id="GO:0052689">
    <property type="term" value="F:carboxylic ester hydrolase activity"/>
    <property type="evidence" value="ECO:0007669"/>
    <property type="project" value="UniProtKB-KW"/>
</dbReference>
<dbReference type="Proteomes" id="UP000077885">
    <property type="component" value="Unassembled WGS sequence"/>
</dbReference>
<keyword evidence="2" id="KW-0963">Cytoplasm</keyword>
<dbReference type="InterPro" id="IPR050266">
    <property type="entry name" value="AB_hydrolase_sf"/>
</dbReference>
<proteinExistence type="predicted"/>
<dbReference type="SUPFAM" id="SSF53474">
    <property type="entry name" value="alpha/beta-Hydrolases"/>
    <property type="match status" value="1"/>
</dbReference>
<keyword evidence="4" id="KW-0378">Hydrolase</keyword>
<dbReference type="InterPro" id="IPR029058">
    <property type="entry name" value="AB_hydrolase_fold"/>
</dbReference>
<dbReference type="NCBIfam" id="TIGR01738">
    <property type="entry name" value="bioH"/>
    <property type="match status" value="1"/>
</dbReference>
<evidence type="ECO:0000256" key="4">
    <source>
        <dbReference type="ARBA" id="ARBA00022801"/>
    </source>
</evidence>
<comment type="caution">
    <text evidence="6">The sequence shown here is derived from an EMBL/GenBank/DDBJ whole genome shotgun (WGS) entry which is preliminary data.</text>
</comment>
<organism evidence="6 7">
    <name type="scientific">Eikenella longinqua</name>
    <dbReference type="NCBI Taxonomy" id="1795827"/>
    <lineage>
        <taxon>Bacteria</taxon>
        <taxon>Pseudomonadati</taxon>
        <taxon>Pseudomonadota</taxon>
        <taxon>Betaproteobacteria</taxon>
        <taxon>Neisseriales</taxon>
        <taxon>Neisseriaceae</taxon>
        <taxon>Eikenella</taxon>
    </lineage>
</organism>
<name>A0A1A9RWM6_9NEIS</name>
<evidence type="ECO:0000313" key="7">
    <source>
        <dbReference type="Proteomes" id="UP000077885"/>
    </source>
</evidence>
<dbReference type="GO" id="GO:0009102">
    <property type="term" value="P:biotin biosynthetic process"/>
    <property type="evidence" value="ECO:0007669"/>
    <property type="project" value="UniProtKB-KW"/>
</dbReference>
<dbReference type="AlphaFoldDB" id="A0A1A9RWM6"/>
<evidence type="ECO:0000256" key="1">
    <source>
        <dbReference type="ARBA" id="ARBA00022487"/>
    </source>
</evidence>
<sequence>MYDSIPVLMLHGWAANHHIFDRLAADLPECQVLAPDLPGHGAAQFDGSFNVAAVADALAAKLGEPAHLLGWSLGGLVALHIAAKYPQKVRSLCLTASFARLTAAPDYPEGLAKPALGKMIPLFAQDFAKYMGQFLQLQFLHIPERAHLANEALPDMIRHGVPPGLEAALEAAVHTDARSLLPQVQCPVLLVFGGKDGITPPRMGEYLHRHLPGSRLLPIEKAAHIPFLSHESEFAAAYRAFIGLPEKSAAI</sequence>
<protein>
    <submittedName>
        <fullName evidence="6">Pimeloyl-[acyl-carrier protein] methyl ester esterase</fullName>
    </submittedName>
</protein>
<evidence type="ECO:0000313" key="6">
    <source>
        <dbReference type="EMBL" id="OAM26692.1"/>
    </source>
</evidence>
<dbReference type="RefSeq" id="WP_067593692.1">
    <property type="nucleotide sequence ID" value="NZ_LXSL01000028.1"/>
</dbReference>
<evidence type="ECO:0000256" key="3">
    <source>
        <dbReference type="ARBA" id="ARBA00022756"/>
    </source>
</evidence>
<reference evidence="7" key="1">
    <citation type="submission" date="2016-05" db="EMBL/GenBank/DDBJ databases">
        <title>Draft genome of Corynebacterium afermentans subsp. afermentans LCDC 88199T.</title>
        <authorList>
            <person name="Bernier A.-M."/>
            <person name="Bernard K."/>
        </authorList>
    </citation>
    <scope>NUCLEOTIDE SEQUENCE [LARGE SCALE GENOMIC DNA]</scope>
    <source>
        <strain evidence="7">NML02-A-017</strain>
    </source>
</reference>
<dbReference type="Gene3D" id="3.40.50.1820">
    <property type="entry name" value="alpha/beta hydrolase"/>
    <property type="match status" value="1"/>
</dbReference>
<dbReference type="InterPro" id="IPR010076">
    <property type="entry name" value="BioH"/>
</dbReference>
<dbReference type="PANTHER" id="PTHR43798:SF31">
    <property type="entry name" value="AB HYDROLASE SUPERFAMILY PROTEIN YCLE"/>
    <property type="match status" value="1"/>
</dbReference>
<keyword evidence="3" id="KW-0093">Biotin biosynthesis</keyword>
<dbReference type="OrthoDB" id="9798888at2"/>
<dbReference type="InterPro" id="IPR000073">
    <property type="entry name" value="AB_hydrolase_1"/>
</dbReference>
<dbReference type="GO" id="GO:0016020">
    <property type="term" value="C:membrane"/>
    <property type="evidence" value="ECO:0007669"/>
    <property type="project" value="TreeGrafter"/>
</dbReference>
<dbReference type="PANTHER" id="PTHR43798">
    <property type="entry name" value="MONOACYLGLYCEROL LIPASE"/>
    <property type="match status" value="1"/>
</dbReference>
<dbReference type="STRING" id="1795827.A7P95_07980"/>
<evidence type="ECO:0000259" key="5">
    <source>
        <dbReference type="Pfam" id="PF00561"/>
    </source>
</evidence>
<accession>A0A1A9RWM6</accession>
<keyword evidence="7" id="KW-1185">Reference proteome</keyword>
<keyword evidence="1" id="KW-0719">Serine esterase</keyword>
<gene>
    <name evidence="6" type="ORF">A7P95_07980</name>
</gene>
<evidence type="ECO:0000256" key="2">
    <source>
        <dbReference type="ARBA" id="ARBA00022490"/>
    </source>
</evidence>
<dbReference type="EMBL" id="LXSL01000028">
    <property type="protein sequence ID" value="OAM26692.1"/>
    <property type="molecule type" value="Genomic_DNA"/>
</dbReference>
<dbReference type="Pfam" id="PF00561">
    <property type="entry name" value="Abhydrolase_1"/>
    <property type="match status" value="1"/>
</dbReference>